<organism evidence="1">
    <name type="scientific">viral metagenome</name>
    <dbReference type="NCBI Taxonomy" id="1070528"/>
    <lineage>
        <taxon>unclassified sequences</taxon>
        <taxon>metagenomes</taxon>
        <taxon>organismal metagenomes</taxon>
    </lineage>
</organism>
<accession>A0A6M3LT83</accession>
<reference evidence="1" key="1">
    <citation type="submission" date="2020-03" db="EMBL/GenBank/DDBJ databases">
        <title>The deep terrestrial virosphere.</title>
        <authorList>
            <person name="Holmfeldt K."/>
            <person name="Nilsson E."/>
            <person name="Simone D."/>
            <person name="Lopez-Fernandez M."/>
            <person name="Wu X."/>
            <person name="de Brujin I."/>
            <person name="Lundin D."/>
            <person name="Andersson A."/>
            <person name="Bertilsson S."/>
            <person name="Dopson M."/>
        </authorList>
    </citation>
    <scope>NUCLEOTIDE SEQUENCE</scope>
    <source>
        <strain evidence="1">MM415B07548</strain>
    </source>
</reference>
<dbReference type="EMBL" id="MT143427">
    <property type="protein sequence ID" value="QJA96722.1"/>
    <property type="molecule type" value="Genomic_DNA"/>
</dbReference>
<proteinExistence type="predicted"/>
<sequence length="60" mass="7004">MKIQEDGLIIQKNVICYKCGTQTECISEDDGDSWECRECYSGLSKQEQKERLKQVFKALR</sequence>
<evidence type="ECO:0000313" key="1">
    <source>
        <dbReference type="EMBL" id="QJA96722.1"/>
    </source>
</evidence>
<dbReference type="AlphaFoldDB" id="A0A6M3LT83"/>
<name>A0A6M3LT83_9ZZZZ</name>
<protein>
    <submittedName>
        <fullName evidence="1">Uncharacterized protein</fullName>
    </submittedName>
</protein>
<gene>
    <name evidence="1" type="ORF">MM415B07548_0007</name>
</gene>